<evidence type="ECO:0000256" key="2">
    <source>
        <dbReference type="ARBA" id="ARBA00022729"/>
    </source>
</evidence>
<feature type="domain" description="Thrombospondin-like N-terminal" evidence="4">
    <location>
        <begin position="70"/>
        <end position="261"/>
    </location>
</feature>
<dbReference type="PROSITE" id="PS50912">
    <property type="entry name" value="EAR"/>
    <property type="match status" value="6"/>
</dbReference>
<dbReference type="PANTHER" id="PTHR15261">
    <property type="entry name" value="THROMBOSPONDIN-TYPE LAMININ G DOMAIN AND EAR REPEAT-CONTAINING"/>
    <property type="match status" value="1"/>
</dbReference>
<gene>
    <name evidence="5" type="ORF">QQF64_033446</name>
</gene>
<dbReference type="Proteomes" id="UP001558613">
    <property type="component" value="Unassembled WGS sequence"/>
</dbReference>
<dbReference type="InterPro" id="IPR005492">
    <property type="entry name" value="EPTP"/>
</dbReference>
<protein>
    <recommendedName>
        <fullName evidence="4">Thrombospondin-like N-terminal domain-containing protein</fullName>
    </recommendedName>
</protein>
<evidence type="ECO:0000256" key="1">
    <source>
        <dbReference type="ARBA" id="ARBA00004645"/>
    </source>
</evidence>
<dbReference type="InterPro" id="IPR013320">
    <property type="entry name" value="ConA-like_dom_sf"/>
</dbReference>
<dbReference type="Pfam" id="PF02210">
    <property type="entry name" value="Laminin_G_2"/>
    <property type="match status" value="1"/>
</dbReference>
<evidence type="ECO:0000256" key="3">
    <source>
        <dbReference type="ARBA" id="ARBA00022737"/>
    </source>
</evidence>
<reference evidence="5 6" key="1">
    <citation type="submission" date="2023-09" db="EMBL/GenBank/DDBJ databases">
        <authorList>
            <person name="Wang M."/>
        </authorList>
    </citation>
    <scope>NUCLEOTIDE SEQUENCE [LARGE SCALE GENOMIC DNA]</scope>
    <source>
        <strain evidence="5">GT-2023</strain>
        <tissue evidence="5">Liver</tissue>
    </source>
</reference>
<dbReference type="InterPro" id="IPR001791">
    <property type="entry name" value="Laminin_G"/>
</dbReference>
<comment type="subcellular location">
    <subcellularLocation>
        <location evidence="1">Cell projection</location>
        <location evidence="1">Stereocilium</location>
    </subcellularLocation>
</comment>
<dbReference type="CDD" id="cd00110">
    <property type="entry name" value="LamG"/>
    <property type="match status" value="1"/>
</dbReference>
<dbReference type="SUPFAM" id="SSF49899">
    <property type="entry name" value="Concanavalin A-like lectins/glucanases"/>
    <property type="match status" value="1"/>
</dbReference>
<evidence type="ECO:0000259" key="4">
    <source>
        <dbReference type="SMART" id="SM00210"/>
    </source>
</evidence>
<proteinExistence type="predicted"/>
<sequence>MQSDLLCFELCEACGCEDGLWALRIGLFQWLCVNGAERVETLMSELLLLACVLLSWIITCQSGPWRPCTDLLPLDLLSRVLPVSSRAQDGIRMVQSRGARGFQFSGSPQLFSFPASQLFINCNFFPAEFSIVFTLKMPQMAPEKSEYIFTLLEGDSDEPLLGLRLSQNKFQFLQKGHSSRKRITFKAVGLDDNRWHTVVLAVTGRYTILTVDCGTPLELVLEKPFPDDLDTTDSTFFIASKRRWNGLFSGLLRQLVLLPGSDATSQICPSSEPRLSALSVPQALLHLPIKPSSTDLPLHPYEAEVRVTAGVSPPCSHSEEGQLWFNTLKKGLFLCDGIMWLTMLQVKEKLDYVEDHQDLFTNSETFDIEVFHIPSVGLFMATANRDSDLGSGIYKWTDGRFERYQNISTYDAQAWQYFTVGKKKFLVVANCRSKDAGDQEQSVIYKWSSRKLKFIRYQTLNTHSARDWEAFNIQEETFLAVANHRQGERNHNIDSVIYKWNPDTQFFEVNQTIPTTGAYDWEFFSIGPYYFLVVANTFNGRSTVIDSTIYIWLEGMFQPYQSITTFGAIDWEMFQIENRVFLAVANSQMLTEEGKILYSINSTIYELSMTSQTFIRFQDIETNSALDWEYFTVGDDKFLVVANSYDGSSYSLNSVIYRWQGYEGFIPVHRLSTNGCRDWEFFNTTDGSYLIYSSARAALSKVLKLRTV</sequence>
<evidence type="ECO:0000313" key="6">
    <source>
        <dbReference type="Proteomes" id="UP001558613"/>
    </source>
</evidence>
<dbReference type="InterPro" id="IPR048287">
    <property type="entry name" value="TSPN-like_N"/>
</dbReference>
<comment type="caution">
    <text evidence="5">The sequence shown here is derived from an EMBL/GenBank/DDBJ whole genome shotgun (WGS) entry which is preliminary data.</text>
</comment>
<name>A0ABR3MTX6_9TELE</name>
<dbReference type="InterPro" id="IPR009039">
    <property type="entry name" value="EAR"/>
</dbReference>
<dbReference type="SMART" id="SM00210">
    <property type="entry name" value="TSPN"/>
    <property type="match status" value="1"/>
</dbReference>
<keyword evidence="3" id="KW-0677">Repeat</keyword>
<keyword evidence="2" id="KW-0732">Signal</keyword>
<keyword evidence="6" id="KW-1185">Reference proteome</keyword>
<dbReference type="Pfam" id="PF03736">
    <property type="entry name" value="EPTP"/>
    <property type="match status" value="6"/>
</dbReference>
<dbReference type="PANTHER" id="PTHR15261:SF5">
    <property type="entry name" value="THROMBOSPONDIN-TYPE LAMININ G DOMAIN AND EAR REPEAT-CONTAINING PROTEIN"/>
    <property type="match status" value="1"/>
</dbReference>
<accession>A0ABR3MTX6</accession>
<organism evidence="5 6">
    <name type="scientific">Cirrhinus molitorella</name>
    <name type="common">mud carp</name>
    <dbReference type="NCBI Taxonomy" id="172907"/>
    <lineage>
        <taxon>Eukaryota</taxon>
        <taxon>Metazoa</taxon>
        <taxon>Chordata</taxon>
        <taxon>Craniata</taxon>
        <taxon>Vertebrata</taxon>
        <taxon>Euteleostomi</taxon>
        <taxon>Actinopterygii</taxon>
        <taxon>Neopterygii</taxon>
        <taxon>Teleostei</taxon>
        <taxon>Ostariophysi</taxon>
        <taxon>Cypriniformes</taxon>
        <taxon>Cyprinidae</taxon>
        <taxon>Labeoninae</taxon>
        <taxon>Labeonini</taxon>
        <taxon>Cirrhinus</taxon>
    </lineage>
</organism>
<dbReference type="EMBL" id="JAYMGO010000009">
    <property type="protein sequence ID" value="KAL1268083.1"/>
    <property type="molecule type" value="Genomic_DNA"/>
</dbReference>
<dbReference type="Gene3D" id="2.60.120.200">
    <property type="match status" value="1"/>
</dbReference>
<evidence type="ECO:0000313" key="5">
    <source>
        <dbReference type="EMBL" id="KAL1268083.1"/>
    </source>
</evidence>